<dbReference type="InterPro" id="IPR006935">
    <property type="entry name" value="Helicase/UvrB_N"/>
</dbReference>
<evidence type="ECO:0000313" key="6">
    <source>
        <dbReference type="EMBL" id="GGC83048.1"/>
    </source>
</evidence>
<dbReference type="PROSITE" id="PS51192">
    <property type="entry name" value="HELICASE_ATP_BIND_1"/>
    <property type="match status" value="1"/>
</dbReference>
<dbReference type="PANTHER" id="PTHR30580:SF1">
    <property type="entry name" value="COMF OPERON PROTEIN 1"/>
    <property type="match status" value="1"/>
</dbReference>
<dbReference type="EMBL" id="BMCJ01000002">
    <property type="protein sequence ID" value="GGC83048.1"/>
    <property type="molecule type" value="Genomic_DNA"/>
</dbReference>
<keyword evidence="2" id="KW-0067">ATP-binding</keyword>
<evidence type="ECO:0000256" key="1">
    <source>
        <dbReference type="ARBA" id="ARBA00022741"/>
    </source>
</evidence>
<feature type="domain" description="Helicase ATP-binding" evidence="4">
    <location>
        <begin position="44"/>
        <end position="197"/>
    </location>
</feature>
<keyword evidence="6" id="KW-0347">Helicase</keyword>
<keyword evidence="6" id="KW-0378">Hydrolase</keyword>
<dbReference type="SMART" id="SM00490">
    <property type="entry name" value="HELICc"/>
    <property type="match status" value="1"/>
</dbReference>
<evidence type="ECO:0000256" key="2">
    <source>
        <dbReference type="ARBA" id="ARBA00022840"/>
    </source>
</evidence>
<proteinExistence type="predicted"/>
<dbReference type="Pfam" id="PF04851">
    <property type="entry name" value="ResIII"/>
    <property type="match status" value="1"/>
</dbReference>
<dbReference type="InterPro" id="IPR014001">
    <property type="entry name" value="Helicase_ATP-bd"/>
</dbReference>
<dbReference type="Proteomes" id="UP000619534">
    <property type="component" value="Unassembled WGS sequence"/>
</dbReference>
<keyword evidence="3" id="KW-0238">DNA-binding</keyword>
<organism evidence="6 7">
    <name type="scientific">Thalassobacillus devorans</name>
    <dbReference type="NCBI Taxonomy" id="279813"/>
    <lineage>
        <taxon>Bacteria</taxon>
        <taxon>Bacillati</taxon>
        <taxon>Bacillota</taxon>
        <taxon>Bacilli</taxon>
        <taxon>Bacillales</taxon>
        <taxon>Bacillaceae</taxon>
        <taxon>Thalassobacillus</taxon>
    </lineage>
</organism>
<evidence type="ECO:0000313" key="7">
    <source>
        <dbReference type="Proteomes" id="UP000619534"/>
    </source>
</evidence>
<comment type="caution">
    <text evidence="6">The sequence shown here is derived from an EMBL/GenBank/DDBJ whole genome shotgun (WGS) entry which is preliminary data.</text>
</comment>
<evidence type="ECO:0000259" key="4">
    <source>
        <dbReference type="PROSITE" id="PS51192"/>
    </source>
</evidence>
<evidence type="ECO:0000256" key="3">
    <source>
        <dbReference type="ARBA" id="ARBA00023125"/>
    </source>
</evidence>
<dbReference type="SUPFAM" id="SSF52540">
    <property type="entry name" value="P-loop containing nucleoside triphosphate hydrolases"/>
    <property type="match status" value="1"/>
</dbReference>
<dbReference type="Pfam" id="PF00271">
    <property type="entry name" value="Helicase_C"/>
    <property type="match status" value="1"/>
</dbReference>
<keyword evidence="7" id="KW-1185">Reference proteome</keyword>
<dbReference type="Gene3D" id="3.40.50.300">
    <property type="entry name" value="P-loop containing nucleotide triphosphate hydrolases"/>
    <property type="match status" value="2"/>
</dbReference>
<dbReference type="InterPro" id="IPR027417">
    <property type="entry name" value="P-loop_NTPase"/>
</dbReference>
<dbReference type="PANTHER" id="PTHR30580">
    <property type="entry name" value="PRIMOSOMAL PROTEIN N"/>
    <property type="match status" value="1"/>
</dbReference>
<keyword evidence="1" id="KW-0547">Nucleotide-binding</keyword>
<feature type="domain" description="Helicase C-terminal" evidence="5">
    <location>
        <begin position="226"/>
        <end position="371"/>
    </location>
</feature>
<accession>A0ABQ1NR03</accession>
<dbReference type="PROSITE" id="PS51194">
    <property type="entry name" value="HELICASE_CTER"/>
    <property type="match status" value="1"/>
</dbReference>
<evidence type="ECO:0000259" key="5">
    <source>
        <dbReference type="PROSITE" id="PS51194"/>
    </source>
</evidence>
<dbReference type="SMART" id="SM00487">
    <property type="entry name" value="DEXDc"/>
    <property type="match status" value="1"/>
</dbReference>
<dbReference type="InterPro" id="IPR001650">
    <property type="entry name" value="Helicase_C-like"/>
</dbReference>
<reference evidence="7" key="1">
    <citation type="journal article" date="2019" name="Int. J. Syst. Evol. Microbiol.">
        <title>The Global Catalogue of Microorganisms (GCM) 10K type strain sequencing project: providing services to taxonomists for standard genome sequencing and annotation.</title>
        <authorList>
            <consortium name="The Broad Institute Genomics Platform"/>
            <consortium name="The Broad Institute Genome Sequencing Center for Infectious Disease"/>
            <person name="Wu L."/>
            <person name="Ma J."/>
        </authorList>
    </citation>
    <scope>NUCLEOTIDE SEQUENCE [LARGE SCALE GENOMIC DNA]</scope>
    <source>
        <strain evidence="7">CCM 7282</strain>
    </source>
</reference>
<gene>
    <name evidence="6" type="primary">comFA</name>
    <name evidence="6" type="ORF">GCM10007216_12030</name>
</gene>
<dbReference type="GO" id="GO:0004386">
    <property type="term" value="F:helicase activity"/>
    <property type="evidence" value="ECO:0007669"/>
    <property type="project" value="UniProtKB-KW"/>
</dbReference>
<name>A0ABQ1NR03_9BACI</name>
<protein>
    <submittedName>
        <fullName evidence="6">DNA/RNA helicase</fullName>
    </submittedName>
</protein>
<sequence length="371" mass="41771">MGRISEKEHLYAYRLDVQWPKHIGACQWNGVLTTAQQHASNQILSAIDKGSLRLLVWAVCGAGKTEMLFPGLNLAFAQGKRVCLATPRADVVQELLPRFRSAFPHVEIQALHGASNDKSGSAQFIIATTHQLLRFGRAFDVMVIDEIDAFPFHKDKSLPYAADRAARKTAALIYLTATPRPKHEREIARKRLPVVFVPRRFHGHPLPVPQFITAFDFRKTLKHRELSPKILHWLRKRVKADRQLLIFVPTIEDAVIVTEILADSIPSITSVHASDPERSQKIQFFRNKSYEALVTTTILERGVTFPSVDVLVFDSGHQVFDQAALIQIAGRAGRSPDDPDGEVIFFHQGKTEAMVKAVETIRKMNKLGRRV</sequence>